<dbReference type="EMBL" id="LAZR01050648">
    <property type="protein sequence ID" value="KKK86898.1"/>
    <property type="molecule type" value="Genomic_DNA"/>
</dbReference>
<sequence>MKLVSKGAHHVSYRFMAGEKVPVDFTKKASAGYIFSTCPNCK</sequence>
<name>A0A0F8YZQ8_9ZZZZ</name>
<accession>A0A0F8YZQ8</accession>
<feature type="non-terminal residue" evidence="1">
    <location>
        <position position="42"/>
    </location>
</feature>
<gene>
    <name evidence="1" type="ORF">LCGC14_2758650</name>
</gene>
<reference evidence="1" key="1">
    <citation type="journal article" date="2015" name="Nature">
        <title>Complex archaea that bridge the gap between prokaryotes and eukaryotes.</title>
        <authorList>
            <person name="Spang A."/>
            <person name="Saw J.H."/>
            <person name="Jorgensen S.L."/>
            <person name="Zaremba-Niedzwiedzka K."/>
            <person name="Martijn J."/>
            <person name="Lind A.E."/>
            <person name="van Eijk R."/>
            <person name="Schleper C."/>
            <person name="Guy L."/>
            <person name="Ettema T.J."/>
        </authorList>
    </citation>
    <scope>NUCLEOTIDE SEQUENCE</scope>
</reference>
<protein>
    <submittedName>
        <fullName evidence="1">Uncharacterized protein</fullName>
    </submittedName>
</protein>
<organism evidence="1">
    <name type="scientific">marine sediment metagenome</name>
    <dbReference type="NCBI Taxonomy" id="412755"/>
    <lineage>
        <taxon>unclassified sequences</taxon>
        <taxon>metagenomes</taxon>
        <taxon>ecological metagenomes</taxon>
    </lineage>
</organism>
<evidence type="ECO:0000313" key="1">
    <source>
        <dbReference type="EMBL" id="KKK86898.1"/>
    </source>
</evidence>
<proteinExistence type="predicted"/>
<dbReference type="AlphaFoldDB" id="A0A0F8YZQ8"/>
<comment type="caution">
    <text evidence="1">The sequence shown here is derived from an EMBL/GenBank/DDBJ whole genome shotgun (WGS) entry which is preliminary data.</text>
</comment>